<name>A0A8H3G4D4_9LECA</name>
<accession>A0A8H3G4D4</accession>
<feature type="compositionally biased region" description="Polar residues" evidence="1">
    <location>
        <begin position="683"/>
        <end position="696"/>
    </location>
</feature>
<dbReference type="InterPro" id="IPR009003">
    <property type="entry name" value="Peptidase_S1_PA"/>
</dbReference>
<evidence type="ECO:0000256" key="1">
    <source>
        <dbReference type="SAM" id="MobiDB-lite"/>
    </source>
</evidence>
<evidence type="ECO:0000313" key="3">
    <source>
        <dbReference type="Proteomes" id="UP000664521"/>
    </source>
</evidence>
<gene>
    <name evidence="2" type="ORF">HETSPECPRED_009272</name>
</gene>
<dbReference type="AlphaFoldDB" id="A0A8H3G4D4"/>
<dbReference type="SUPFAM" id="SSF50494">
    <property type="entry name" value="Trypsin-like serine proteases"/>
    <property type="match status" value="1"/>
</dbReference>
<organism evidence="2 3">
    <name type="scientific">Heterodermia speciosa</name>
    <dbReference type="NCBI Taxonomy" id="116794"/>
    <lineage>
        <taxon>Eukaryota</taxon>
        <taxon>Fungi</taxon>
        <taxon>Dikarya</taxon>
        <taxon>Ascomycota</taxon>
        <taxon>Pezizomycotina</taxon>
        <taxon>Lecanoromycetes</taxon>
        <taxon>OSLEUM clade</taxon>
        <taxon>Lecanoromycetidae</taxon>
        <taxon>Caliciales</taxon>
        <taxon>Physciaceae</taxon>
        <taxon>Heterodermia</taxon>
    </lineage>
</organism>
<keyword evidence="3" id="KW-1185">Reference proteome</keyword>
<protein>
    <submittedName>
        <fullName evidence="2">Uncharacterized protein</fullName>
    </submittedName>
</protein>
<sequence length="915" mass="100871">MTVQGLAALKQKVAIVSNKKAAEQYRDSLGDQLSNLFGRSRWVLTGLALVTWEQDIRGRINELLQTYYGGIYKGQAVCVTSICHCWMLGYSQECALPTVVICCSEPTVLRRSMRVVIKHQLLKPRGFDIKGIAPYDLRLYLGSVPVPASGGAHNRDHESRQPGPDHGSGPISSEPVAVSMDSLPQDLSESNSALKAQLVAGEMGLNVCGSELYVSQSHRKATLGGALIINEKYYGLTAGHVLQDADTATKSPDLTFQPAQMYDSDWAEQISDQSDDESSVDSYLAIEDFIEAELAASFEPETAFLSQEKLEFSSNREIPTTSNEADDQVGFVLIGNETKWGDLTNTALSVVAPARSVAFQSSSELDWALIQLDETMCYYNRVESPFSDHRILALNNIKAVPPVGEVILLTSRGNFRAKGGGSFSSLKLPHVQTTLSVWAIDLDRNLEQGDSGSWVIDASSEDVYGMVVSGCTMMNEAYVIPMDAIIEDIKRVTHKNNVRLANLHEAMQWSLLYRPEHVDQLSTEPRPDSVARLVKDLAMGHGLHDKEYQGDKSVLVEHMATGAQSVPPTAERVDSNRTSSLEHRSISAHSAPTRMMVEIPELEQHVPGVVSDRHSSDNSLDEKAQNAQLYSSTAHAKGHAKDFPNETSMSWVAQWIAALSTSQLDFPPARVDDEQGSGADWSLATSHDQQSENGTSMLVEKSDCSSKHTLPALSVATTTSSASIASSDIAISQENPISNPPAFSSPTSELNDANILGVPQLGNRAILECPFDAFLCFKSFSNKDDWINHSLEHFCCNGRVIQPPDTNICCFCQETFHSSKPYESWKERMIHVSLHHDAGHTLRQARPDFALFNYLFKNRLIDEETFRDLNGRRIPQPLITYPDEKPHEEQREKKTASKAKQGSQKHKFTTTRSAA</sequence>
<proteinExistence type="predicted"/>
<feature type="region of interest" description="Disordered" evidence="1">
    <location>
        <begin position="149"/>
        <end position="176"/>
    </location>
</feature>
<feature type="region of interest" description="Disordered" evidence="1">
    <location>
        <begin position="564"/>
        <end position="588"/>
    </location>
</feature>
<evidence type="ECO:0000313" key="2">
    <source>
        <dbReference type="EMBL" id="CAF9934574.1"/>
    </source>
</evidence>
<reference evidence="2" key="1">
    <citation type="submission" date="2021-03" db="EMBL/GenBank/DDBJ databases">
        <authorList>
            <person name="Tagirdzhanova G."/>
        </authorList>
    </citation>
    <scope>NUCLEOTIDE SEQUENCE</scope>
</reference>
<dbReference type="EMBL" id="CAJPDS010000076">
    <property type="protein sequence ID" value="CAF9934574.1"/>
    <property type="molecule type" value="Genomic_DNA"/>
</dbReference>
<feature type="compositionally biased region" description="Basic and acidic residues" evidence="1">
    <location>
        <begin position="882"/>
        <end position="895"/>
    </location>
</feature>
<feature type="region of interest" description="Disordered" evidence="1">
    <location>
        <begin position="667"/>
        <end position="701"/>
    </location>
</feature>
<comment type="caution">
    <text evidence="2">The sequence shown here is derived from an EMBL/GenBank/DDBJ whole genome shotgun (WGS) entry which is preliminary data.</text>
</comment>
<feature type="region of interest" description="Disordered" evidence="1">
    <location>
        <begin position="876"/>
        <end position="915"/>
    </location>
</feature>
<dbReference type="Proteomes" id="UP000664521">
    <property type="component" value="Unassembled WGS sequence"/>
</dbReference>
<dbReference type="OrthoDB" id="417450at2759"/>
<feature type="compositionally biased region" description="Basic and acidic residues" evidence="1">
    <location>
        <begin position="571"/>
        <end position="585"/>
    </location>
</feature>